<accession>A0ABQ3YM93</accession>
<dbReference type="Gene3D" id="2.130.10.10">
    <property type="entry name" value="YVTN repeat-like/Quinoprotein amine dehydrogenase"/>
    <property type="match status" value="1"/>
</dbReference>
<comment type="caution">
    <text evidence="1">The sequence shown here is derived from an EMBL/GenBank/DDBJ whole genome shotgun (WGS) entry which is preliminary data.</text>
</comment>
<evidence type="ECO:0008006" key="3">
    <source>
        <dbReference type="Google" id="ProtNLM"/>
    </source>
</evidence>
<name>A0ABQ3YM93_9ACTN</name>
<evidence type="ECO:0000313" key="2">
    <source>
        <dbReference type="Proteomes" id="UP000637628"/>
    </source>
</evidence>
<sequence length="411" mass="43873">MIDLGLVREVPPVERPIPYRAVLGALSLVLLALLSGAAHRSPARPPAIVPARLGDTVYLDGDRLFVVASGSAQAGETVQSWAVDGYRLPDARPLGRTMVTFVGEVTGVNHVGDVLVVTYRSNTDGIQGVVAQTVGGRTPLWRRAARMVAAPSADTVLLADATGEYAVDLRSGALRWRVSSPAGTVVVSSSSWIVRIADAGRIEVWDAHTGRLLRSVAGPPLAGRSDDLVQTAGDLILVNTGDGYDGYRLPGLERRWHTTADLSHSWMEIDCGTVICSFREPGGTTAVDPATGRQVWRNDRWSYAEPLGRYLLASAAVDGRGGVSVLWVIDPATGEPLGNFGDWHALGPAGDGLLYGFTDAGYRIYYGLLDPATRRIDYLGTADRVSGDCQTSGVLLVCRLVDASYAVWPLR</sequence>
<reference evidence="1 2" key="1">
    <citation type="submission" date="2021-01" db="EMBL/GenBank/DDBJ databases">
        <title>Whole genome shotgun sequence of Actinoplanes durhamensis NBRC 14914.</title>
        <authorList>
            <person name="Komaki H."/>
            <person name="Tamura T."/>
        </authorList>
    </citation>
    <scope>NUCLEOTIDE SEQUENCE [LARGE SCALE GENOMIC DNA]</scope>
    <source>
        <strain evidence="1 2">NBRC 14914</strain>
    </source>
</reference>
<evidence type="ECO:0000313" key="1">
    <source>
        <dbReference type="EMBL" id="GID98706.1"/>
    </source>
</evidence>
<dbReference type="InterPro" id="IPR015943">
    <property type="entry name" value="WD40/YVTN_repeat-like_dom_sf"/>
</dbReference>
<gene>
    <name evidence="1" type="ORF">Adu01nite_00570</name>
</gene>
<dbReference type="SUPFAM" id="SSF50998">
    <property type="entry name" value="Quinoprotein alcohol dehydrogenase-like"/>
    <property type="match status" value="1"/>
</dbReference>
<proteinExistence type="predicted"/>
<dbReference type="InterPro" id="IPR011047">
    <property type="entry name" value="Quinoprotein_ADH-like_sf"/>
</dbReference>
<keyword evidence="2" id="KW-1185">Reference proteome</keyword>
<dbReference type="Proteomes" id="UP000637628">
    <property type="component" value="Unassembled WGS sequence"/>
</dbReference>
<dbReference type="RefSeq" id="WP_203724141.1">
    <property type="nucleotide sequence ID" value="NZ_BAAATX010000008.1"/>
</dbReference>
<protein>
    <recommendedName>
        <fullName evidence="3">Outer membrane protein assembly factor BamB</fullName>
    </recommendedName>
</protein>
<dbReference type="EMBL" id="BOML01000002">
    <property type="protein sequence ID" value="GID98706.1"/>
    <property type="molecule type" value="Genomic_DNA"/>
</dbReference>
<organism evidence="1 2">
    <name type="scientific">Paractinoplanes durhamensis</name>
    <dbReference type="NCBI Taxonomy" id="113563"/>
    <lineage>
        <taxon>Bacteria</taxon>
        <taxon>Bacillati</taxon>
        <taxon>Actinomycetota</taxon>
        <taxon>Actinomycetes</taxon>
        <taxon>Micromonosporales</taxon>
        <taxon>Micromonosporaceae</taxon>
        <taxon>Paractinoplanes</taxon>
    </lineage>
</organism>